<feature type="transmembrane region" description="Helical" evidence="8">
    <location>
        <begin position="37"/>
        <end position="57"/>
    </location>
</feature>
<evidence type="ECO:0000256" key="7">
    <source>
        <dbReference type="ARBA" id="ARBA00023136"/>
    </source>
</evidence>
<dbReference type="AlphaFoldDB" id="A0A0F9AW82"/>
<reference evidence="9" key="1">
    <citation type="journal article" date="2015" name="Nature">
        <title>Complex archaea that bridge the gap between prokaryotes and eukaryotes.</title>
        <authorList>
            <person name="Spang A."/>
            <person name="Saw J.H."/>
            <person name="Jorgensen S.L."/>
            <person name="Zaremba-Niedzwiedzka K."/>
            <person name="Martijn J."/>
            <person name="Lind A.E."/>
            <person name="van Eijk R."/>
            <person name="Schleper C."/>
            <person name="Guy L."/>
            <person name="Ettema T.J."/>
        </authorList>
    </citation>
    <scope>NUCLEOTIDE SEQUENCE</scope>
</reference>
<keyword evidence="6 8" id="KW-1133">Transmembrane helix</keyword>
<keyword evidence="4" id="KW-0808">Transferase</keyword>
<evidence type="ECO:0000256" key="1">
    <source>
        <dbReference type="ARBA" id="ARBA00004141"/>
    </source>
</evidence>
<evidence type="ECO:0000256" key="4">
    <source>
        <dbReference type="ARBA" id="ARBA00022679"/>
    </source>
</evidence>
<dbReference type="EMBL" id="LAZR01052544">
    <property type="protein sequence ID" value="KKK82714.1"/>
    <property type="molecule type" value="Genomic_DNA"/>
</dbReference>
<evidence type="ECO:0000256" key="5">
    <source>
        <dbReference type="ARBA" id="ARBA00022692"/>
    </source>
</evidence>
<comment type="pathway">
    <text evidence="2">Quinol/quinone metabolism; menaquinone biosynthesis.</text>
</comment>
<dbReference type="Pfam" id="PF01040">
    <property type="entry name" value="UbiA"/>
    <property type="match status" value="1"/>
</dbReference>
<comment type="caution">
    <text evidence="9">The sequence shown here is derived from an EMBL/GenBank/DDBJ whole genome shotgun (WGS) entry which is preliminary data.</text>
</comment>
<evidence type="ECO:0000256" key="8">
    <source>
        <dbReference type="SAM" id="Phobius"/>
    </source>
</evidence>
<keyword evidence="7 8" id="KW-0472">Membrane</keyword>
<dbReference type="GO" id="GO:0009234">
    <property type="term" value="P:menaquinone biosynthetic process"/>
    <property type="evidence" value="ECO:0007669"/>
    <property type="project" value="UniProtKB-UniPathway"/>
</dbReference>
<dbReference type="InterPro" id="IPR000537">
    <property type="entry name" value="UbiA_prenyltransferase"/>
</dbReference>
<gene>
    <name evidence="9" type="ORF">LCGC14_2800610</name>
</gene>
<evidence type="ECO:0000256" key="2">
    <source>
        <dbReference type="ARBA" id="ARBA00004863"/>
    </source>
</evidence>
<keyword evidence="5 8" id="KW-0812">Transmembrane</keyword>
<feature type="transmembrane region" description="Helical" evidence="8">
    <location>
        <begin position="176"/>
        <end position="195"/>
    </location>
</feature>
<keyword evidence="3" id="KW-0474">Menaquinone biosynthesis</keyword>
<dbReference type="CDD" id="cd13962">
    <property type="entry name" value="PT_UbiA_UBIAD1"/>
    <property type="match status" value="1"/>
</dbReference>
<evidence type="ECO:0008006" key="10">
    <source>
        <dbReference type="Google" id="ProtNLM"/>
    </source>
</evidence>
<sequence>MNTAKLRAIKDLLRWKVPFGIFPVLLPAVMFLDQVNWWEWFTLLLGSLLTVLMVHVVDDIFGYLSGTDQLNANQKEEVGHPKALVRGDISIKGAATLAIGLFIGVLGTAAVLLFYFDNSWWLLPLGLFTVFWGYSYSGAPLKLSYRGLGETVLIVCGGIAPVALCHLVIVDTITLESIWLGAFIGGIFSSVLMSAQQADIQGDLESGRNTLVVLLTKKWGGRGP</sequence>
<name>A0A0F9AW82_9ZZZZ</name>
<dbReference type="UniPathway" id="UPA00079"/>
<comment type="subcellular location">
    <subcellularLocation>
        <location evidence="1">Membrane</location>
        <topology evidence="1">Multi-pass membrane protein</topology>
    </subcellularLocation>
</comment>
<feature type="transmembrane region" description="Helical" evidence="8">
    <location>
        <begin position="12"/>
        <end position="31"/>
    </location>
</feature>
<dbReference type="GO" id="GO:0042371">
    <property type="term" value="P:vitamin K biosynthetic process"/>
    <property type="evidence" value="ECO:0007669"/>
    <property type="project" value="TreeGrafter"/>
</dbReference>
<feature type="transmembrane region" description="Helical" evidence="8">
    <location>
        <begin position="94"/>
        <end position="115"/>
    </location>
</feature>
<feature type="transmembrane region" description="Helical" evidence="8">
    <location>
        <begin position="121"/>
        <end position="139"/>
    </location>
</feature>
<proteinExistence type="predicted"/>
<dbReference type="PANTHER" id="PTHR13929">
    <property type="entry name" value="1,4-DIHYDROXY-2-NAPHTHOATE OCTAPRENYLTRANSFERASE"/>
    <property type="match status" value="1"/>
</dbReference>
<dbReference type="GO" id="GO:0004659">
    <property type="term" value="F:prenyltransferase activity"/>
    <property type="evidence" value="ECO:0007669"/>
    <property type="project" value="InterPro"/>
</dbReference>
<accession>A0A0F9AW82</accession>
<dbReference type="GO" id="GO:0016020">
    <property type="term" value="C:membrane"/>
    <property type="evidence" value="ECO:0007669"/>
    <property type="project" value="UniProtKB-SubCell"/>
</dbReference>
<evidence type="ECO:0000256" key="3">
    <source>
        <dbReference type="ARBA" id="ARBA00022428"/>
    </source>
</evidence>
<dbReference type="InterPro" id="IPR026046">
    <property type="entry name" value="UBIAD1"/>
</dbReference>
<evidence type="ECO:0000256" key="6">
    <source>
        <dbReference type="ARBA" id="ARBA00022989"/>
    </source>
</evidence>
<feature type="non-terminal residue" evidence="9">
    <location>
        <position position="224"/>
    </location>
</feature>
<organism evidence="9">
    <name type="scientific">marine sediment metagenome</name>
    <dbReference type="NCBI Taxonomy" id="412755"/>
    <lineage>
        <taxon>unclassified sequences</taxon>
        <taxon>metagenomes</taxon>
        <taxon>ecological metagenomes</taxon>
    </lineage>
</organism>
<feature type="transmembrane region" description="Helical" evidence="8">
    <location>
        <begin position="151"/>
        <end position="170"/>
    </location>
</feature>
<dbReference type="InterPro" id="IPR044878">
    <property type="entry name" value="UbiA_sf"/>
</dbReference>
<protein>
    <recommendedName>
        <fullName evidence="10">1,4-dihydroxy-2-naphthoate octaprenyltransferase</fullName>
    </recommendedName>
</protein>
<dbReference type="PANTHER" id="PTHR13929:SF0">
    <property type="entry name" value="UBIA PRENYLTRANSFERASE DOMAIN-CONTAINING PROTEIN 1"/>
    <property type="match status" value="1"/>
</dbReference>
<evidence type="ECO:0000313" key="9">
    <source>
        <dbReference type="EMBL" id="KKK82714.1"/>
    </source>
</evidence>
<dbReference type="Gene3D" id="1.10.357.140">
    <property type="entry name" value="UbiA prenyltransferase"/>
    <property type="match status" value="1"/>
</dbReference>